<gene>
    <name evidence="3" type="ORF">KFL_000020490</name>
</gene>
<evidence type="ECO:0000313" key="3">
    <source>
        <dbReference type="EMBL" id="GAQ77687.1"/>
    </source>
</evidence>
<dbReference type="PANTHER" id="PTHR31389:SF4">
    <property type="entry name" value="LD39211P"/>
    <property type="match status" value="1"/>
</dbReference>
<proteinExistence type="predicted"/>
<accession>A0A1Y1HM91</accession>
<keyword evidence="2" id="KW-1133">Transmembrane helix</keyword>
<keyword evidence="2" id="KW-0472">Membrane</keyword>
<keyword evidence="4" id="KW-1185">Reference proteome</keyword>
<reference evidence="3 4" key="1">
    <citation type="journal article" date="2014" name="Nat. Commun.">
        <title>Klebsormidium flaccidum genome reveals primary factors for plant terrestrial adaptation.</title>
        <authorList>
            <person name="Hori K."/>
            <person name="Maruyama F."/>
            <person name="Fujisawa T."/>
            <person name="Togashi T."/>
            <person name="Yamamoto N."/>
            <person name="Seo M."/>
            <person name="Sato S."/>
            <person name="Yamada T."/>
            <person name="Mori H."/>
            <person name="Tajima N."/>
            <person name="Moriyama T."/>
            <person name="Ikeuchi M."/>
            <person name="Watanabe M."/>
            <person name="Wada H."/>
            <person name="Kobayashi K."/>
            <person name="Saito M."/>
            <person name="Masuda T."/>
            <person name="Sasaki-Sekimoto Y."/>
            <person name="Mashiguchi K."/>
            <person name="Awai K."/>
            <person name="Shimojima M."/>
            <person name="Masuda S."/>
            <person name="Iwai M."/>
            <person name="Nobusawa T."/>
            <person name="Narise T."/>
            <person name="Kondo S."/>
            <person name="Saito H."/>
            <person name="Sato R."/>
            <person name="Murakawa M."/>
            <person name="Ihara Y."/>
            <person name="Oshima-Yamada Y."/>
            <person name="Ohtaka K."/>
            <person name="Satoh M."/>
            <person name="Sonobe K."/>
            <person name="Ishii M."/>
            <person name="Ohtani R."/>
            <person name="Kanamori-Sato M."/>
            <person name="Honoki R."/>
            <person name="Miyazaki D."/>
            <person name="Mochizuki H."/>
            <person name="Umetsu J."/>
            <person name="Higashi K."/>
            <person name="Shibata D."/>
            <person name="Kamiya Y."/>
            <person name="Sato N."/>
            <person name="Nakamura Y."/>
            <person name="Tabata S."/>
            <person name="Ida S."/>
            <person name="Kurokawa K."/>
            <person name="Ohta H."/>
        </authorList>
    </citation>
    <scope>NUCLEOTIDE SEQUENCE [LARGE SCALE GENOMIC DNA]</scope>
    <source>
        <strain evidence="3 4">NIES-2285</strain>
    </source>
</reference>
<name>A0A1Y1HM91_KLENI</name>
<dbReference type="PANTHER" id="PTHR31389">
    <property type="entry name" value="LD39211P"/>
    <property type="match status" value="1"/>
</dbReference>
<organism evidence="3 4">
    <name type="scientific">Klebsormidium nitens</name>
    <name type="common">Green alga</name>
    <name type="synonym">Ulothrix nitens</name>
    <dbReference type="NCBI Taxonomy" id="105231"/>
    <lineage>
        <taxon>Eukaryota</taxon>
        <taxon>Viridiplantae</taxon>
        <taxon>Streptophyta</taxon>
        <taxon>Klebsormidiophyceae</taxon>
        <taxon>Klebsormidiales</taxon>
        <taxon>Klebsormidiaceae</taxon>
        <taxon>Klebsormidium</taxon>
    </lineage>
</organism>
<feature type="compositionally biased region" description="Polar residues" evidence="1">
    <location>
        <begin position="1"/>
        <end position="10"/>
    </location>
</feature>
<dbReference type="AlphaFoldDB" id="A0A1Y1HM91"/>
<dbReference type="OrthoDB" id="5954868at2759"/>
<keyword evidence="2" id="KW-0812">Transmembrane</keyword>
<protein>
    <submittedName>
        <fullName evidence="3">Uncharacterized protein</fullName>
    </submittedName>
</protein>
<sequence length="658" mass="73519">MAAPNSSPRRSSVAGASNPGIRGASELPGPTPSRFFPGSKTLKSRLEGDHISSRMGWVLSQRVLLIALALTVTSYFGLYMLAGRSGLSLNSNCKYPDVQELRQSHRQHASLYACLQETWSLEGMNATVKALVSSTAGLDSICLDVITGQQEASLPKHRLIRFLRDAKGLAGTGGFTRRPLYIRTDVPGLVCRIASVEFGSVEMCFKAGEPMHEQAYRDVPCHVHVSISGMMFSQENSLHSGLSSANGSQGLVIPGALEKGLTKDGLRPDHLRPIAYVCVSITIGDDSDMPSEQALPYGKILRLFRRAREIVAANPSSAERRIHIGVDYPTIPCNIARDEMEKPEFTCETYHSGGKHKDPILCDILVVGASSKYVRQDPAFIQGKHRWPWIGRPLEWVDLDKDEIVVPVVPNPRRTLLTSVSDDHFEAVFRFVRSVDFFCPPDICNWDLIVYDMYLKPEYREKLDCLASQMKRVKVEMRTWDFSKYPAWMDLRNAIGEYAWKAIMVKEVLDVTGNALWMDGGNRITSVDGLLTVFDKYENKLGGFYCPGHSGGVVKDWTHPDEIKYLRMGDHLEDLNCNAAVIGFTLQTYKTIFWDWYECSIIRQCIAPEGSSRQNHRQDQAALTLIAAKWGNPCLDATEVPIHWDSTEYNENVTATTC</sequence>
<feature type="transmembrane region" description="Helical" evidence="2">
    <location>
        <begin position="63"/>
        <end position="82"/>
    </location>
</feature>
<dbReference type="Proteomes" id="UP000054558">
    <property type="component" value="Unassembled WGS sequence"/>
</dbReference>
<evidence type="ECO:0000256" key="2">
    <source>
        <dbReference type="SAM" id="Phobius"/>
    </source>
</evidence>
<dbReference type="EMBL" id="DF236951">
    <property type="protein sequence ID" value="GAQ77687.1"/>
    <property type="molecule type" value="Genomic_DNA"/>
</dbReference>
<feature type="region of interest" description="Disordered" evidence="1">
    <location>
        <begin position="1"/>
        <end position="39"/>
    </location>
</feature>
<evidence type="ECO:0000313" key="4">
    <source>
        <dbReference type="Proteomes" id="UP000054558"/>
    </source>
</evidence>
<evidence type="ECO:0000256" key="1">
    <source>
        <dbReference type="SAM" id="MobiDB-lite"/>
    </source>
</evidence>